<sequence>MRARARLAFCALTTWWINMLQLRNSFARLPRSSLQAPIKWSQPLTLPSRWLSASVLEAEIQNDGLADELAQICYALEAKGLGRAVSNVGGFQSCNVPLGEHPVLAELLSLVQAPFVGFLHKTRRSQPPSGLSGSDLCVGCQPEHLWVNVNRPDNHNLMHEHGPPLLSRAASGIYYPHQETTAAPAAKVRFYDAGRCVEAVPRPGLLLLFPTSLLHEVDPVWPGGPPRLSVAFNLFVRWLDTPILSASWAGNAKEVKRLLDSGTDVDAADASLGFRSVHLAAEAGHMDVLEMLIRSGTNPHALTVEGWCPLSLAAAQGHLRVVRYLVDLQEALPTRASVEAAGADDVDLRHGFAGFQGALAVAGERGHAEVVNFLTAAVELAAFFTGSSLPSGERKDEPEIQEFLLAETPQRDQRPWHPPLLPPALATVEVEQAIVNGVKTDEVATMSQPLFTDLDGSGAEPGDFFLFIKDYGWSLRYRISRAEDSVNIERPLLLDWIKLRQPVRHPSDLLEIPSADLFQWDVVEPPRHSGFMYQ</sequence>
<feature type="signal peptide" evidence="4">
    <location>
        <begin position="1"/>
        <end position="27"/>
    </location>
</feature>
<dbReference type="InterPro" id="IPR050776">
    <property type="entry name" value="Ank_Repeat/CDKN_Inhibitor"/>
</dbReference>
<name>A0A813BP96_9DINO</name>
<reference evidence="5" key="1">
    <citation type="submission" date="2021-02" db="EMBL/GenBank/DDBJ databases">
        <authorList>
            <person name="Dougan E. K."/>
            <person name="Rhodes N."/>
            <person name="Thang M."/>
            <person name="Chan C."/>
        </authorList>
    </citation>
    <scope>NUCLEOTIDE SEQUENCE</scope>
</reference>
<evidence type="ECO:0000313" key="6">
    <source>
        <dbReference type="Proteomes" id="UP000601435"/>
    </source>
</evidence>
<dbReference type="InterPro" id="IPR036770">
    <property type="entry name" value="Ankyrin_rpt-contain_sf"/>
</dbReference>
<keyword evidence="6" id="KW-1185">Reference proteome</keyword>
<dbReference type="InterPro" id="IPR002110">
    <property type="entry name" value="Ankyrin_rpt"/>
</dbReference>
<protein>
    <submittedName>
        <fullName evidence="5">Ank3 protein</fullName>
    </submittedName>
</protein>
<dbReference type="Gene3D" id="1.25.40.20">
    <property type="entry name" value="Ankyrin repeat-containing domain"/>
    <property type="match status" value="1"/>
</dbReference>
<dbReference type="EMBL" id="CAJNJA010073642">
    <property type="protein sequence ID" value="CAE7910302.1"/>
    <property type="molecule type" value="Genomic_DNA"/>
</dbReference>
<dbReference type="PANTHER" id="PTHR24201">
    <property type="entry name" value="ANK_REP_REGION DOMAIN-CONTAINING PROTEIN"/>
    <property type="match status" value="1"/>
</dbReference>
<evidence type="ECO:0000256" key="1">
    <source>
        <dbReference type="ARBA" id="ARBA00022737"/>
    </source>
</evidence>
<dbReference type="GO" id="GO:0005634">
    <property type="term" value="C:nucleus"/>
    <property type="evidence" value="ECO:0007669"/>
    <property type="project" value="TreeGrafter"/>
</dbReference>
<evidence type="ECO:0000313" key="5">
    <source>
        <dbReference type="EMBL" id="CAE7910302.1"/>
    </source>
</evidence>
<organism evidence="5 6">
    <name type="scientific">Symbiodinium necroappetens</name>
    <dbReference type="NCBI Taxonomy" id="1628268"/>
    <lineage>
        <taxon>Eukaryota</taxon>
        <taxon>Sar</taxon>
        <taxon>Alveolata</taxon>
        <taxon>Dinophyceae</taxon>
        <taxon>Suessiales</taxon>
        <taxon>Symbiodiniaceae</taxon>
        <taxon>Symbiodinium</taxon>
    </lineage>
</organism>
<dbReference type="Pfam" id="PF12796">
    <property type="entry name" value="Ank_2"/>
    <property type="match status" value="1"/>
</dbReference>
<accession>A0A813BP96</accession>
<keyword evidence="2 3" id="KW-0040">ANK repeat</keyword>
<gene>
    <name evidence="5" type="primary">Ank3</name>
    <name evidence="5" type="ORF">SNEC2469_LOCUS30966</name>
</gene>
<evidence type="ECO:0000256" key="3">
    <source>
        <dbReference type="PROSITE-ProRule" id="PRU00023"/>
    </source>
</evidence>
<dbReference type="PROSITE" id="PS50297">
    <property type="entry name" value="ANK_REP_REGION"/>
    <property type="match status" value="1"/>
</dbReference>
<dbReference type="Gene3D" id="2.60.120.620">
    <property type="entry name" value="q2cbj1_9rhob like domain"/>
    <property type="match status" value="1"/>
</dbReference>
<feature type="non-terminal residue" evidence="5">
    <location>
        <position position="1"/>
    </location>
</feature>
<comment type="caution">
    <text evidence="5">The sequence shown here is derived from an EMBL/GenBank/DDBJ whole genome shotgun (WGS) entry which is preliminary data.</text>
</comment>
<dbReference type="OrthoDB" id="194358at2759"/>
<dbReference type="AlphaFoldDB" id="A0A813BP96"/>
<dbReference type="PANTHER" id="PTHR24201:SF16">
    <property type="entry name" value="ANKYRIN-1-LIKE-RELATED"/>
    <property type="match status" value="1"/>
</dbReference>
<feature type="repeat" description="ANK" evidence="3">
    <location>
        <begin position="241"/>
        <end position="270"/>
    </location>
</feature>
<feature type="repeat" description="ANK" evidence="3">
    <location>
        <begin position="272"/>
        <end position="304"/>
    </location>
</feature>
<evidence type="ECO:0000256" key="2">
    <source>
        <dbReference type="ARBA" id="ARBA00023043"/>
    </source>
</evidence>
<evidence type="ECO:0000256" key="4">
    <source>
        <dbReference type="SAM" id="SignalP"/>
    </source>
</evidence>
<dbReference type="PROSITE" id="PS50088">
    <property type="entry name" value="ANK_REPEAT"/>
    <property type="match status" value="2"/>
</dbReference>
<keyword evidence="4" id="KW-0732">Signal</keyword>
<proteinExistence type="predicted"/>
<feature type="chain" id="PRO_5033032461" evidence="4">
    <location>
        <begin position="28"/>
        <end position="534"/>
    </location>
</feature>
<keyword evidence="1" id="KW-0677">Repeat</keyword>
<dbReference type="SMART" id="SM00248">
    <property type="entry name" value="ANK"/>
    <property type="match status" value="3"/>
</dbReference>
<dbReference type="Proteomes" id="UP000601435">
    <property type="component" value="Unassembled WGS sequence"/>
</dbReference>
<dbReference type="SUPFAM" id="SSF48403">
    <property type="entry name" value="Ankyrin repeat"/>
    <property type="match status" value="1"/>
</dbReference>